<sequence>MRIVIIGVGEVGFHVAKALSQENFDITVVDIDPKKCRRASKYLDVIVVEGNGASPKHLIKANVEGADYVLALTPVDEVNLIASRQAHIL</sequence>
<dbReference type="EMBL" id="UINC01230272">
    <property type="protein sequence ID" value="SVE62332.1"/>
    <property type="molecule type" value="Genomic_DNA"/>
</dbReference>
<keyword evidence="2" id="KW-0633">Potassium transport</keyword>
<dbReference type="Gene3D" id="3.40.50.720">
    <property type="entry name" value="NAD(P)-binding Rossmann-like Domain"/>
    <property type="match status" value="1"/>
</dbReference>
<dbReference type="PRINTS" id="PR00335">
    <property type="entry name" value="KUPTAKETRKA"/>
</dbReference>
<reference evidence="6" key="1">
    <citation type="submission" date="2018-05" db="EMBL/GenBank/DDBJ databases">
        <authorList>
            <person name="Lanie J.A."/>
            <person name="Ng W.-L."/>
            <person name="Kazmierczak K.M."/>
            <person name="Andrzejewski T.M."/>
            <person name="Davidsen T.M."/>
            <person name="Wayne K.J."/>
            <person name="Tettelin H."/>
            <person name="Glass J.I."/>
            <person name="Rusch D."/>
            <person name="Podicherti R."/>
            <person name="Tsui H.-C.T."/>
            <person name="Winkler M.E."/>
        </authorList>
    </citation>
    <scope>NUCLEOTIDE SEQUENCE</scope>
</reference>
<evidence type="ECO:0000259" key="5">
    <source>
        <dbReference type="PROSITE" id="PS51201"/>
    </source>
</evidence>
<dbReference type="PANTHER" id="PTHR43833">
    <property type="entry name" value="POTASSIUM CHANNEL PROTEIN 2-RELATED-RELATED"/>
    <property type="match status" value="1"/>
</dbReference>
<accession>A0A383EZG2</accession>
<evidence type="ECO:0000256" key="3">
    <source>
        <dbReference type="ARBA" id="ARBA00022958"/>
    </source>
</evidence>
<keyword evidence="4" id="KW-0406">Ion transport</keyword>
<keyword evidence="1" id="KW-0813">Transport</keyword>
<gene>
    <name evidence="6" type="ORF">METZ01_LOCUS515186</name>
</gene>
<dbReference type="GO" id="GO:0005886">
    <property type="term" value="C:plasma membrane"/>
    <property type="evidence" value="ECO:0007669"/>
    <property type="project" value="InterPro"/>
</dbReference>
<dbReference type="AlphaFoldDB" id="A0A383EZG2"/>
<feature type="domain" description="RCK N-terminal" evidence="5">
    <location>
        <begin position="1"/>
        <end position="89"/>
    </location>
</feature>
<dbReference type="InterPro" id="IPR006036">
    <property type="entry name" value="K_uptake_TrkA"/>
</dbReference>
<dbReference type="PANTHER" id="PTHR43833:SF5">
    <property type="entry name" value="TRK SYSTEM POTASSIUM UPTAKE PROTEIN TRKA"/>
    <property type="match status" value="1"/>
</dbReference>
<name>A0A383EZG2_9ZZZZ</name>
<dbReference type="InterPro" id="IPR050721">
    <property type="entry name" value="Trk_Ktr_HKT_K-transport"/>
</dbReference>
<protein>
    <recommendedName>
        <fullName evidence="5">RCK N-terminal domain-containing protein</fullName>
    </recommendedName>
</protein>
<feature type="non-terminal residue" evidence="6">
    <location>
        <position position="89"/>
    </location>
</feature>
<evidence type="ECO:0000256" key="4">
    <source>
        <dbReference type="ARBA" id="ARBA00023065"/>
    </source>
</evidence>
<evidence type="ECO:0000256" key="1">
    <source>
        <dbReference type="ARBA" id="ARBA00022448"/>
    </source>
</evidence>
<organism evidence="6">
    <name type="scientific">marine metagenome</name>
    <dbReference type="NCBI Taxonomy" id="408172"/>
    <lineage>
        <taxon>unclassified sequences</taxon>
        <taxon>metagenomes</taxon>
        <taxon>ecological metagenomes</taxon>
    </lineage>
</organism>
<dbReference type="SUPFAM" id="SSF51735">
    <property type="entry name" value="NAD(P)-binding Rossmann-fold domains"/>
    <property type="match status" value="1"/>
</dbReference>
<evidence type="ECO:0000256" key="2">
    <source>
        <dbReference type="ARBA" id="ARBA00022538"/>
    </source>
</evidence>
<dbReference type="GO" id="GO:0015079">
    <property type="term" value="F:potassium ion transmembrane transporter activity"/>
    <property type="evidence" value="ECO:0007669"/>
    <property type="project" value="InterPro"/>
</dbReference>
<keyword evidence="3" id="KW-0630">Potassium</keyword>
<dbReference type="PROSITE" id="PS51201">
    <property type="entry name" value="RCK_N"/>
    <property type="match status" value="1"/>
</dbReference>
<evidence type="ECO:0000313" key="6">
    <source>
        <dbReference type="EMBL" id="SVE62332.1"/>
    </source>
</evidence>
<dbReference type="InterPro" id="IPR036291">
    <property type="entry name" value="NAD(P)-bd_dom_sf"/>
</dbReference>
<dbReference type="InterPro" id="IPR003148">
    <property type="entry name" value="RCK_N"/>
</dbReference>
<dbReference type="Pfam" id="PF02254">
    <property type="entry name" value="TrkA_N"/>
    <property type="match status" value="1"/>
</dbReference>
<proteinExistence type="predicted"/>